<reference evidence="17 18" key="1">
    <citation type="submission" date="2019-01" db="EMBL/GenBank/DDBJ databases">
        <title>Genome sequencing of the rare red list fungi Fomitopsis rosea.</title>
        <authorList>
            <person name="Buettner E."/>
            <person name="Kellner H."/>
        </authorList>
    </citation>
    <scope>NUCLEOTIDE SEQUENCE [LARGE SCALE GENOMIC DNA]</scope>
    <source>
        <strain evidence="17 18">DSM 105464</strain>
    </source>
</reference>
<sequence>MPREILNVQVGQAGNQVGESFWSTLLAEHGLNDEGFYTGNDPLQLPKVDVFFTEIPQGNGSKYVPRSVQIDLENGVCSRIRSGKLGKLFRPDSFVTGETGAGNNWAKGYYTEGAELVDGIMVRITPQPDVVRVQAEACDAMQGFQMIHSLGGGTGAGLGSLLLSKFREVVLITTRLVCPLMRILQEYPDRMLSTFSILPSPKVSETVVEPYNALLSIHQLVENSDMTMCIDNEALYDITVRTLKNKAPEFSDLNVLVSQVMCGVSTSLRFPGQLNGDMRKLALNLVPFPRLHFLMPSYAPFFDPRARSFVRMTVPDLTSALFDRRNLLVACDPRFGRYLTAATIFRGAVSSQEAESSVLDLQRRNSTQFVEWIPDNVSVSLVSVPPVGSTQSATCLSNSTAVQELFQRTLSQFIAMYKRQAFLHWYTGEGMDAMEFSEAESNAHDLVAEYQQYQEATVEEEYADEEYEVEEEDLPLEDEE</sequence>
<dbReference type="Pfam" id="PF00091">
    <property type="entry name" value="Tubulin"/>
    <property type="match status" value="2"/>
</dbReference>
<dbReference type="STRING" id="34475.A0A4Y9Y1X4"/>
<comment type="cofactor">
    <cofactor evidence="1">
        <name>Mg(2+)</name>
        <dbReference type="ChEBI" id="CHEBI:18420"/>
    </cofactor>
</comment>
<evidence type="ECO:0000256" key="13">
    <source>
        <dbReference type="RuleBase" id="RU000352"/>
    </source>
</evidence>
<gene>
    <name evidence="17" type="ORF">EVJ58_g8286</name>
</gene>
<comment type="similarity">
    <text evidence="3 13">Belongs to the tubulin family.</text>
</comment>
<dbReference type="GO" id="GO:0005874">
    <property type="term" value="C:microtubule"/>
    <property type="evidence" value="ECO:0007669"/>
    <property type="project" value="UniProtKB-KW"/>
</dbReference>
<dbReference type="InterPro" id="IPR017975">
    <property type="entry name" value="Tubulin_CS"/>
</dbReference>
<evidence type="ECO:0000256" key="5">
    <source>
        <dbReference type="ARBA" id="ARBA00022490"/>
    </source>
</evidence>
<evidence type="ECO:0000256" key="11">
    <source>
        <dbReference type="ARBA" id="ARBA00023212"/>
    </source>
</evidence>
<dbReference type="SMART" id="SM00864">
    <property type="entry name" value="Tubulin"/>
    <property type="match status" value="1"/>
</dbReference>
<dbReference type="InterPro" id="IPR002453">
    <property type="entry name" value="Beta_tubulin"/>
</dbReference>
<dbReference type="Pfam" id="PF03953">
    <property type="entry name" value="Tubulin_C"/>
    <property type="match status" value="1"/>
</dbReference>
<dbReference type="EMBL" id="SEKV01000596">
    <property type="protein sequence ID" value="TFY55381.1"/>
    <property type="molecule type" value="Genomic_DNA"/>
</dbReference>
<keyword evidence="11" id="KW-0206">Cytoskeleton</keyword>
<name>A0A4Y9Y1X4_9APHY</name>
<evidence type="ECO:0000256" key="4">
    <source>
        <dbReference type="ARBA" id="ARBA00011747"/>
    </source>
</evidence>
<dbReference type="InterPro" id="IPR037103">
    <property type="entry name" value="Tubulin/FtsZ-like_C"/>
</dbReference>
<dbReference type="GO" id="GO:0046872">
    <property type="term" value="F:metal ion binding"/>
    <property type="evidence" value="ECO:0007669"/>
    <property type="project" value="UniProtKB-KW"/>
</dbReference>
<evidence type="ECO:0000313" key="17">
    <source>
        <dbReference type="EMBL" id="TFY55381.1"/>
    </source>
</evidence>
<evidence type="ECO:0000256" key="12">
    <source>
        <dbReference type="ARBA" id="ARBA00034296"/>
    </source>
</evidence>
<dbReference type="GO" id="GO:0007017">
    <property type="term" value="P:microtubule-based process"/>
    <property type="evidence" value="ECO:0007669"/>
    <property type="project" value="InterPro"/>
</dbReference>
<dbReference type="InterPro" id="IPR023123">
    <property type="entry name" value="Tubulin_C"/>
</dbReference>
<dbReference type="PRINTS" id="PR01163">
    <property type="entry name" value="BETATUBULIN"/>
</dbReference>
<keyword evidence="7" id="KW-0479">Metal-binding</keyword>
<dbReference type="SUPFAM" id="SSF52490">
    <property type="entry name" value="Tubulin nucleotide-binding domain-like"/>
    <property type="match status" value="1"/>
</dbReference>
<feature type="domain" description="Tubulin/FtsZ 2-layer sandwich" evidence="16">
    <location>
        <begin position="274"/>
        <end position="411"/>
    </location>
</feature>
<comment type="subunit">
    <text evidence="4 13">Dimer of alpha and beta chains. A typical microtubule is a hollow water-filled tube with an outer diameter of 25 nm and an inner diameter of 15 nM. Alpha-beta heterodimers associate head-to-tail to form protofilaments running lengthwise along the microtubule wall with the beta-tubulin subunit facing the microtubule plus end conferring a structural polarity. Microtubules usually have 13 protofilaments but different protofilament numbers can be found in some organisms and specialized cells.</text>
</comment>
<evidence type="ECO:0000259" key="16">
    <source>
        <dbReference type="SMART" id="SM00865"/>
    </source>
</evidence>
<dbReference type="InterPro" id="IPR036525">
    <property type="entry name" value="Tubulin/FtsZ_GTPase_sf"/>
</dbReference>
<keyword evidence="10 13" id="KW-0342">GTP-binding</keyword>
<comment type="function">
    <text evidence="12 13">Tubulin is the major constituent of microtubules, a cylinder consisting of laterally associated linear protofilaments composed of alpha- and beta-tubulin heterodimers. Microtubules grow by the addition of GTP-tubulin dimers to the microtubule end, where a stabilizing cap forms. Below the cap, tubulin dimers are in GDP-bound state, owing to GTPase activity of alpha-tubulin.</text>
</comment>
<keyword evidence="9" id="KW-0460">Magnesium</keyword>
<keyword evidence="5" id="KW-0963">Cytoplasm</keyword>
<evidence type="ECO:0000256" key="2">
    <source>
        <dbReference type="ARBA" id="ARBA00004245"/>
    </source>
</evidence>
<dbReference type="Proteomes" id="UP000298390">
    <property type="component" value="Unassembled WGS sequence"/>
</dbReference>
<keyword evidence="6 13" id="KW-0493">Microtubule</keyword>
<evidence type="ECO:0000256" key="14">
    <source>
        <dbReference type="SAM" id="MobiDB-lite"/>
    </source>
</evidence>
<dbReference type="GO" id="GO:0005525">
    <property type="term" value="F:GTP binding"/>
    <property type="evidence" value="ECO:0007669"/>
    <property type="project" value="UniProtKB-UniRule"/>
</dbReference>
<dbReference type="PROSITE" id="PS00227">
    <property type="entry name" value="TUBULIN"/>
    <property type="match status" value="1"/>
</dbReference>
<feature type="domain" description="Tubulin/FtsZ GTPase" evidence="15">
    <location>
        <begin position="48"/>
        <end position="272"/>
    </location>
</feature>
<dbReference type="PRINTS" id="PR01161">
    <property type="entry name" value="TUBULIN"/>
</dbReference>
<dbReference type="SUPFAM" id="SSF55307">
    <property type="entry name" value="Tubulin C-terminal domain-like"/>
    <property type="match status" value="1"/>
</dbReference>
<evidence type="ECO:0000259" key="15">
    <source>
        <dbReference type="SMART" id="SM00864"/>
    </source>
</evidence>
<comment type="caution">
    <text evidence="17">The sequence shown here is derived from an EMBL/GenBank/DDBJ whole genome shotgun (WGS) entry which is preliminary data.</text>
</comment>
<evidence type="ECO:0000256" key="6">
    <source>
        <dbReference type="ARBA" id="ARBA00022701"/>
    </source>
</evidence>
<dbReference type="PANTHER" id="PTHR11588">
    <property type="entry name" value="TUBULIN"/>
    <property type="match status" value="1"/>
</dbReference>
<organism evidence="17 18">
    <name type="scientific">Rhodofomes roseus</name>
    <dbReference type="NCBI Taxonomy" id="34475"/>
    <lineage>
        <taxon>Eukaryota</taxon>
        <taxon>Fungi</taxon>
        <taxon>Dikarya</taxon>
        <taxon>Basidiomycota</taxon>
        <taxon>Agaricomycotina</taxon>
        <taxon>Agaricomycetes</taxon>
        <taxon>Polyporales</taxon>
        <taxon>Rhodofomes</taxon>
    </lineage>
</organism>
<evidence type="ECO:0000256" key="3">
    <source>
        <dbReference type="ARBA" id="ARBA00009636"/>
    </source>
</evidence>
<dbReference type="GO" id="GO:0005200">
    <property type="term" value="F:structural constituent of cytoskeleton"/>
    <property type="evidence" value="ECO:0007669"/>
    <property type="project" value="InterPro"/>
</dbReference>
<dbReference type="FunFam" id="3.30.1330.20:FF:000009">
    <property type="entry name" value="Tubulin beta chain"/>
    <property type="match status" value="1"/>
</dbReference>
<dbReference type="InterPro" id="IPR003008">
    <property type="entry name" value="Tubulin_FtsZ_GTPase"/>
</dbReference>
<dbReference type="Gene3D" id="1.10.287.600">
    <property type="entry name" value="Helix hairpin bin"/>
    <property type="match status" value="1"/>
</dbReference>
<evidence type="ECO:0000256" key="7">
    <source>
        <dbReference type="ARBA" id="ARBA00022723"/>
    </source>
</evidence>
<dbReference type="AlphaFoldDB" id="A0A4Y9Y1X4"/>
<protein>
    <recommendedName>
        <fullName evidence="13">Tubulin beta chain</fullName>
    </recommendedName>
</protein>
<dbReference type="FunFam" id="1.10.287.600:FF:000013">
    <property type="entry name" value="Tubulin beta chain"/>
    <property type="match status" value="1"/>
</dbReference>
<dbReference type="CDD" id="cd02187">
    <property type="entry name" value="beta_tubulin"/>
    <property type="match status" value="1"/>
</dbReference>
<keyword evidence="8 13" id="KW-0547">Nucleotide-binding</keyword>
<dbReference type="InterPro" id="IPR018316">
    <property type="entry name" value="Tubulin/FtsZ_2-layer-sand-dom"/>
</dbReference>
<dbReference type="SMART" id="SM00865">
    <property type="entry name" value="Tubulin_C"/>
    <property type="match status" value="1"/>
</dbReference>
<accession>A0A4Y9Y1X4</accession>
<evidence type="ECO:0000256" key="8">
    <source>
        <dbReference type="ARBA" id="ARBA00022741"/>
    </source>
</evidence>
<evidence type="ECO:0000313" key="18">
    <source>
        <dbReference type="Proteomes" id="UP000298390"/>
    </source>
</evidence>
<dbReference type="Gene3D" id="3.30.1330.20">
    <property type="entry name" value="Tubulin/FtsZ, C-terminal domain"/>
    <property type="match status" value="1"/>
</dbReference>
<proteinExistence type="inferred from homology"/>
<dbReference type="Gene3D" id="3.40.50.1440">
    <property type="entry name" value="Tubulin/FtsZ, GTPase domain"/>
    <property type="match status" value="1"/>
</dbReference>
<dbReference type="InterPro" id="IPR000217">
    <property type="entry name" value="Tubulin"/>
</dbReference>
<evidence type="ECO:0000256" key="9">
    <source>
        <dbReference type="ARBA" id="ARBA00022842"/>
    </source>
</evidence>
<dbReference type="InterPro" id="IPR008280">
    <property type="entry name" value="Tub_FtsZ_C"/>
</dbReference>
<comment type="subcellular location">
    <subcellularLocation>
        <location evidence="2">Cytoplasm</location>
        <location evidence="2">Cytoskeleton</location>
    </subcellularLocation>
</comment>
<evidence type="ECO:0000256" key="1">
    <source>
        <dbReference type="ARBA" id="ARBA00001946"/>
    </source>
</evidence>
<evidence type="ECO:0000256" key="10">
    <source>
        <dbReference type="ARBA" id="ARBA00023134"/>
    </source>
</evidence>
<dbReference type="GO" id="GO:0003924">
    <property type="term" value="F:GTPase activity"/>
    <property type="evidence" value="ECO:0007669"/>
    <property type="project" value="InterPro"/>
</dbReference>
<feature type="region of interest" description="Disordered" evidence="14">
    <location>
        <begin position="458"/>
        <end position="480"/>
    </location>
</feature>